<gene>
    <name evidence="1" type="ORF">KIN_01330</name>
</gene>
<proteinExistence type="predicted"/>
<protein>
    <submittedName>
        <fullName evidence="1">Uncharacterized protein</fullName>
    </submittedName>
</protein>
<evidence type="ECO:0000313" key="2">
    <source>
        <dbReference type="Proteomes" id="UP000436822"/>
    </source>
</evidence>
<sequence length="71" mass="7701">MFGSAAGFSPGLLRLQFSRRLDLLFDAVFTGGANALLRCRTLPVGALVSLGPTLPLTCIYGERDIKFDNRL</sequence>
<reference evidence="1 2" key="1">
    <citation type="submission" date="2019-12" db="EMBL/GenBank/DDBJ databases">
        <title>Litoreibacter badius sp. nov., a novel bacteriochlorophyll a-containing bacterium in the genus Litoreibacter.</title>
        <authorList>
            <person name="Kanamuro M."/>
            <person name="Takabe Y."/>
            <person name="Mori K."/>
            <person name="Takaichi S."/>
            <person name="Hanada S."/>
        </authorList>
    </citation>
    <scope>NUCLEOTIDE SEQUENCE [LARGE SCALE GENOMIC DNA]</scope>
    <source>
        <strain evidence="1 2">K6</strain>
    </source>
</reference>
<dbReference type="AlphaFoldDB" id="A0A6N6JCC3"/>
<dbReference type="EMBL" id="BLJE01000001">
    <property type="protein sequence ID" value="GFE63059.1"/>
    <property type="molecule type" value="Genomic_DNA"/>
</dbReference>
<dbReference type="Proteomes" id="UP000436822">
    <property type="component" value="Unassembled WGS sequence"/>
</dbReference>
<comment type="caution">
    <text evidence="1">The sequence shown here is derived from an EMBL/GenBank/DDBJ whole genome shotgun (WGS) entry which is preliminary data.</text>
</comment>
<name>A0A6N6JCC3_9RHOB</name>
<accession>A0A6N6JCC3</accession>
<organism evidence="1 2">
    <name type="scientific">Litoreibacter roseus</name>
    <dbReference type="NCBI Taxonomy" id="2601869"/>
    <lineage>
        <taxon>Bacteria</taxon>
        <taxon>Pseudomonadati</taxon>
        <taxon>Pseudomonadota</taxon>
        <taxon>Alphaproteobacteria</taxon>
        <taxon>Rhodobacterales</taxon>
        <taxon>Roseobacteraceae</taxon>
        <taxon>Litoreibacter</taxon>
    </lineage>
</organism>
<keyword evidence="2" id="KW-1185">Reference proteome</keyword>
<evidence type="ECO:0000313" key="1">
    <source>
        <dbReference type="EMBL" id="GFE63059.1"/>
    </source>
</evidence>